<dbReference type="Proteomes" id="UP000249166">
    <property type="component" value="Unassembled WGS sequence"/>
</dbReference>
<keyword evidence="7" id="KW-0067">ATP-binding</keyword>
<dbReference type="EC" id="2.7.13.3" evidence="2"/>
<dbReference type="Gene3D" id="3.30.565.10">
    <property type="entry name" value="Histidine kinase-like ATPase, C-terminal domain"/>
    <property type="match status" value="1"/>
</dbReference>
<dbReference type="InterPro" id="IPR036890">
    <property type="entry name" value="HATPase_C_sf"/>
</dbReference>
<comment type="caution">
    <text evidence="11">The sequence shown here is derived from an EMBL/GenBank/DDBJ whole genome shotgun (WGS) entry which is preliminary data.</text>
</comment>
<dbReference type="GO" id="GO:0000155">
    <property type="term" value="F:phosphorelay sensor kinase activity"/>
    <property type="evidence" value="ECO:0007669"/>
    <property type="project" value="InterPro"/>
</dbReference>
<evidence type="ECO:0000256" key="3">
    <source>
        <dbReference type="ARBA" id="ARBA00022553"/>
    </source>
</evidence>
<accession>A0A328HI09</accession>
<evidence type="ECO:0000256" key="1">
    <source>
        <dbReference type="ARBA" id="ARBA00000085"/>
    </source>
</evidence>
<evidence type="ECO:0000256" key="2">
    <source>
        <dbReference type="ARBA" id="ARBA00012438"/>
    </source>
</evidence>
<reference evidence="11 12" key="1">
    <citation type="submission" date="2018-04" db="EMBL/GenBank/DDBJ databases">
        <title>Bacteria isolated from cave deposits of Manipur.</title>
        <authorList>
            <person name="Sahoo D."/>
            <person name="Sarangthem I."/>
            <person name="Nandeibam J."/>
        </authorList>
    </citation>
    <scope>NUCLEOTIDE SEQUENCE [LARGE SCALE GENOMIC DNA]</scope>
    <source>
        <strain evidence="12">mrc11</strain>
    </source>
</reference>
<dbReference type="AlphaFoldDB" id="A0A328HI09"/>
<dbReference type="PANTHER" id="PTHR24421">
    <property type="entry name" value="NITRATE/NITRITE SENSOR PROTEIN NARX-RELATED"/>
    <property type="match status" value="1"/>
</dbReference>
<gene>
    <name evidence="11" type="ORF">DBZ45_11610</name>
</gene>
<keyword evidence="6 11" id="KW-0418">Kinase</keyword>
<keyword evidence="9" id="KW-0812">Transmembrane</keyword>
<dbReference type="RefSeq" id="WP_111904057.1">
    <property type="nucleotide sequence ID" value="NZ_QLNP01000077.1"/>
</dbReference>
<sequence length="397" mass="41777">MQRRFRGPPTAAIVVAVAVFEVVGTVFASARQPDHRPLDALAFVLLLAGPASLSLRRRAPLVMLPAAAASVAAYLALGYAWGPVFLSLALAIMFSAAAGKRWQTWTVAGSCAAVLVAAAAGGDEFALIRAFAGTSWLAILVLLGEGVRLRTDRVAERRRQHEAREQAARDEYRLTLARDIHDVVAHSLSLINVRASVALHLGEKDPAQFRPALEAIKTASKDSLAEVRQLLGVLREDAPLTPAPPPRLDRIPGLADDARRAGLEVSLTQPEAAAVRQLPNPVQEAAYRIVQEALTNVVRHSGARKAAVVLALEGTTPGGNPGGQLTVTVDDDGAGATGVPEGNGVTGMRERAAAVGGSLQVAPLNLAPLHPGWRVRAVLPVTRPLAGPLPGPERETR</sequence>
<dbReference type="InterPro" id="IPR050482">
    <property type="entry name" value="Sensor_HK_TwoCompSys"/>
</dbReference>
<dbReference type="CDD" id="cd16917">
    <property type="entry name" value="HATPase_UhpB-NarQ-NarX-like"/>
    <property type="match status" value="1"/>
</dbReference>
<protein>
    <recommendedName>
        <fullName evidence="2">histidine kinase</fullName>
        <ecNumber evidence="2">2.7.13.3</ecNumber>
    </recommendedName>
</protein>
<dbReference type="GO" id="GO:0005524">
    <property type="term" value="F:ATP binding"/>
    <property type="evidence" value="ECO:0007669"/>
    <property type="project" value="UniProtKB-KW"/>
</dbReference>
<evidence type="ECO:0000256" key="9">
    <source>
        <dbReference type="SAM" id="Phobius"/>
    </source>
</evidence>
<evidence type="ECO:0000313" key="11">
    <source>
        <dbReference type="EMBL" id="RAM37075.1"/>
    </source>
</evidence>
<keyword evidence="4" id="KW-0808">Transferase</keyword>
<evidence type="ECO:0000256" key="7">
    <source>
        <dbReference type="ARBA" id="ARBA00022840"/>
    </source>
</evidence>
<keyword evidence="9" id="KW-0472">Membrane</keyword>
<dbReference type="Pfam" id="PF07730">
    <property type="entry name" value="HisKA_3"/>
    <property type="match status" value="1"/>
</dbReference>
<evidence type="ECO:0000313" key="12">
    <source>
        <dbReference type="Proteomes" id="UP000249166"/>
    </source>
</evidence>
<keyword evidence="5" id="KW-0547">Nucleotide-binding</keyword>
<keyword evidence="3" id="KW-0597">Phosphoprotein</keyword>
<organism evidence="11 12">
    <name type="scientific">Arthrobacter globiformis</name>
    <dbReference type="NCBI Taxonomy" id="1665"/>
    <lineage>
        <taxon>Bacteria</taxon>
        <taxon>Bacillati</taxon>
        <taxon>Actinomycetota</taxon>
        <taxon>Actinomycetes</taxon>
        <taxon>Micrococcales</taxon>
        <taxon>Micrococcaceae</taxon>
        <taxon>Arthrobacter</taxon>
    </lineage>
</organism>
<dbReference type="GO" id="GO:0016020">
    <property type="term" value="C:membrane"/>
    <property type="evidence" value="ECO:0007669"/>
    <property type="project" value="InterPro"/>
</dbReference>
<evidence type="ECO:0000256" key="8">
    <source>
        <dbReference type="ARBA" id="ARBA00023012"/>
    </source>
</evidence>
<evidence type="ECO:0000259" key="10">
    <source>
        <dbReference type="Pfam" id="PF07730"/>
    </source>
</evidence>
<feature type="transmembrane region" description="Helical" evidence="9">
    <location>
        <begin position="102"/>
        <end position="120"/>
    </location>
</feature>
<dbReference type="Gene3D" id="1.20.5.1930">
    <property type="match status" value="1"/>
</dbReference>
<comment type="catalytic activity">
    <reaction evidence="1">
        <text>ATP + protein L-histidine = ADP + protein N-phospho-L-histidine.</text>
        <dbReference type="EC" id="2.7.13.3"/>
    </reaction>
</comment>
<name>A0A328HI09_ARTGO</name>
<feature type="transmembrane region" description="Helical" evidence="9">
    <location>
        <begin position="62"/>
        <end position="82"/>
    </location>
</feature>
<keyword evidence="9" id="KW-1133">Transmembrane helix</keyword>
<proteinExistence type="predicted"/>
<dbReference type="PANTHER" id="PTHR24421:SF10">
    <property type="entry name" value="NITRATE_NITRITE SENSOR PROTEIN NARQ"/>
    <property type="match status" value="1"/>
</dbReference>
<evidence type="ECO:0000256" key="5">
    <source>
        <dbReference type="ARBA" id="ARBA00022741"/>
    </source>
</evidence>
<feature type="transmembrane region" description="Helical" evidence="9">
    <location>
        <begin position="127"/>
        <end position="144"/>
    </location>
</feature>
<dbReference type="GO" id="GO:0046983">
    <property type="term" value="F:protein dimerization activity"/>
    <property type="evidence" value="ECO:0007669"/>
    <property type="project" value="InterPro"/>
</dbReference>
<keyword evidence="8" id="KW-0902">Two-component regulatory system</keyword>
<dbReference type="EMBL" id="QLNP01000077">
    <property type="protein sequence ID" value="RAM37075.1"/>
    <property type="molecule type" value="Genomic_DNA"/>
</dbReference>
<feature type="domain" description="Signal transduction histidine kinase subgroup 3 dimerisation and phosphoacceptor" evidence="10">
    <location>
        <begin position="173"/>
        <end position="237"/>
    </location>
</feature>
<evidence type="ECO:0000256" key="6">
    <source>
        <dbReference type="ARBA" id="ARBA00022777"/>
    </source>
</evidence>
<dbReference type="OrthoDB" id="227596at2"/>
<dbReference type="InterPro" id="IPR011712">
    <property type="entry name" value="Sig_transdc_His_kin_sub3_dim/P"/>
</dbReference>
<evidence type="ECO:0000256" key="4">
    <source>
        <dbReference type="ARBA" id="ARBA00022679"/>
    </source>
</evidence>
<dbReference type="SUPFAM" id="SSF55874">
    <property type="entry name" value="ATPase domain of HSP90 chaperone/DNA topoisomerase II/histidine kinase"/>
    <property type="match status" value="1"/>
</dbReference>